<reference evidence="2 3" key="1">
    <citation type="submission" date="2020-04" db="EMBL/GenBank/DDBJ databases">
        <authorList>
            <person name="De Canck E."/>
        </authorList>
    </citation>
    <scope>NUCLEOTIDE SEQUENCE [LARGE SCALE GENOMIC DNA]</scope>
    <source>
        <strain evidence="2 3">LMG 28138</strain>
    </source>
</reference>
<evidence type="ECO:0000313" key="2">
    <source>
        <dbReference type="EMBL" id="CAB3787704.1"/>
    </source>
</evidence>
<gene>
    <name evidence="2" type="primary">pld1_1</name>
    <name evidence="2" type="ORF">LMG28138_02475</name>
</gene>
<dbReference type="Pfam" id="PF00248">
    <property type="entry name" value="Aldo_ket_red"/>
    <property type="match status" value="1"/>
</dbReference>
<evidence type="ECO:0000259" key="1">
    <source>
        <dbReference type="Pfam" id="PF00248"/>
    </source>
</evidence>
<dbReference type="InterPro" id="IPR036812">
    <property type="entry name" value="NAD(P)_OxRdtase_dom_sf"/>
</dbReference>
<dbReference type="EC" id="1.1.1.107" evidence="2"/>
<dbReference type="InterPro" id="IPR023210">
    <property type="entry name" value="NADP_OxRdtase_dom"/>
</dbReference>
<organism evidence="2 3">
    <name type="scientific">Pararobbsia alpina</name>
    <dbReference type="NCBI Taxonomy" id="621374"/>
    <lineage>
        <taxon>Bacteria</taxon>
        <taxon>Pseudomonadati</taxon>
        <taxon>Pseudomonadota</taxon>
        <taxon>Betaproteobacteria</taxon>
        <taxon>Burkholderiales</taxon>
        <taxon>Burkholderiaceae</taxon>
        <taxon>Pararobbsia</taxon>
    </lineage>
</organism>
<dbReference type="GO" id="GO:0005829">
    <property type="term" value="C:cytosol"/>
    <property type="evidence" value="ECO:0007669"/>
    <property type="project" value="TreeGrafter"/>
</dbReference>
<dbReference type="Gene3D" id="3.20.20.100">
    <property type="entry name" value="NADP-dependent oxidoreductase domain"/>
    <property type="match status" value="1"/>
</dbReference>
<keyword evidence="2" id="KW-0560">Oxidoreductase</keyword>
<accession>A0A6S7B4D9</accession>
<feature type="domain" description="NADP-dependent oxidoreductase" evidence="1">
    <location>
        <begin position="27"/>
        <end position="336"/>
    </location>
</feature>
<proteinExistence type="predicted"/>
<protein>
    <submittedName>
        <fullName evidence="2">Pyridoxal 4-dehydrogenase</fullName>
        <ecNumber evidence="2">1.1.1.107</ecNumber>
    </submittedName>
</protein>
<dbReference type="Proteomes" id="UP000494115">
    <property type="component" value="Unassembled WGS sequence"/>
</dbReference>
<dbReference type="RefSeq" id="WP_246257281.1">
    <property type="nucleotide sequence ID" value="NZ_CADIKM010000009.1"/>
</dbReference>
<dbReference type="PANTHER" id="PTHR42686">
    <property type="entry name" value="GH17980P-RELATED"/>
    <property type="match status" value="1"/>
</dbReference>
<dbReference type="InterPro" id="IPR020471">
    <property type="entry name" value="AKR"/>
</dbReference>
<dbReference type="GO" id="GO:0050235">
    <property type="term" value="F:pyridoxal 4-dehydrogenase activity"/>
    <property type="evidence" value="ECO:0007669"/>
    <property type="project" value="UniProtKB-EC"/>
</dbReference>
<dbReference type="AlphaFoldDB" id="A0A6S7B4D9"/>
<dbReference type="EMBL" id="CADIKM010000009">
    <property type="protein sequence ID" value="CAB3787704.1"/>
    <property type="molecule type" value="Genomic_DNA"/>
</dbReference>
<dbReference type="SUPFAM" id="SSF51430">
    <property type="entry name" value="NAD(P)-linked oxidoreductase"/>
    <property type="match status" value="1"/>
</dbReference>
<evidence type="ECO:0000313" key="3">
    <source>
        <dbReference type="Proteomes" id="UP000494115"/>
    </source>
</evidence>
<name>A0A6S7B4D9_9BURK</name>
<sequence>MSQALSNLSDPRLFTSRSGRKLSFTSLGFGSAPLGNLYRVVSNEQARHTLEAAWEDGVRYYDTAPLYGYGLAETRVGSFLRERPRDDYVLSTKVGRLLRRCAPEQRDGIGKFFDVPSREVIYDYSYDGVMRSFEISFERLGADRIDIALCHDIDIFSHGSAEASAQRTREFLDGGVRALSDLRSQGVVGAIGIGVNEWQVCETVARNADVDLFLLAGRYTLLEQESLDSFLPLCQQKGMGVIIGGPFNSGILATGPKPGAYFNYAPASPEILKRVGDIENVCRSHGVPLRDAALQFPLMHPVVVSVIPGAITPAEVRGNVESMRTPIPAQLWSDLKSEGLLRADAVIADRQAA</sequence>
<keyword evidence="3" id="KW-1185">Reference proteome</keyword>
<dbReference type="PANTHER" id="PTHR42686:SF1">
    <property type="entry name" value="GH17980P-RELATED"/>
    <property type="match status" value="1"/>
</dbReference>